<dbReference type="RefSeq" id="WP_155356588.1">
    <property type="nucleotide sequence ID" value="NZ_BAAAHL010000018.1"/>
</dbReference>
<dbReference type="EMBL" id="BLAE01000027">
    <property type="protein sequence ID" value="GES11214.1"/>
    <property type="molecule type" value="Genomic_DNA"/>
</dbReference>
<feature type="transmembrane region" description="Helical" evidence="1">
    <location>
        <begin position="261"/>
        <end position="280"/>
    </location>
</feature>
<keyword evidence="3" id="KW-1185">Reference proteome</keyword>
<keyword evidence="1" id="KW-0812">Transmembrane</keyword>
<feature type="transmembrane region" description="Helical" evidence="1">
    <location>
        <begin position="201"/>
        <end position="221"/>
    </location>
</feature>
<protein>
    <submittedName>
        <fullName evidence="2">Uncharacterized protein</fullName>
    </submittedName>
</protein>
<reference evidence="2 3" key="1">
    <citation type="submission" date="2019-10" db="EMBL/GenBank/DDBJ databases">
        <title>Whole genome shotgun sequence of Acrocarpospora macrocephala NBRC 16266.</title>
        <authorList>
            <person name="Ichikawa N."/>
            <person name="Kimura A."/>
            <person name="Kitahashi Y."/>
            <person name="Komaki H."/>
            <person name="Oguchi A."/>
        </authorList>
    </citation>
    <scope>NUCLEOTIDE SEQUENCE [LARGE SCALE GENOMIC DNA]</scope>
    <source>
        <strain evidence="2 3">NBRC 16266</strain>
    </source>
</reference>
<feature type="transmembrane region" description="Helical" evidence="1">
    <location>
        <begin position="292"/>
        <end position="311"/>
    </location>
</feature>
<accession>A0A5M3WQP0</accession>
<dbReference type="OrthoDB" id="10019139at2"/>
<feature type="transmembrane region" description="Helical" evidence="1">
    <location>
        <begin position="228"/>
        <end position="249"/>
    </location>
</feature>
<keyword evidence="1" id="KW-1133">Transmembrane helix</keyword>
<dbReference type="Proteomes" id="UP000331127">
    <property type="component" value="Unassembled WGS sequence"/>
</dbReference>
<evidence type="ECO:0000313" key="3">
    <source>
        <dbReference type="Proteomes" id="UP000331127"/>
    </source>
</evidence>
<feature type="transmembrane region" description="Helical" evidence="1">
    <location>
        <begin position="90"/>
        <end position="107"/>
    </location>
</feature>
<feature type="transmembrane region" description="Helical" evidence="1">
    <location>
        <begin position="52"/>
        <end position="78"/>
    </location>
</feature>
<keyword evidence="1" id="KW-0472">Membrane</keyword>
<feature type="transmembrane region" description="Helical" evidence="1">
    <location>
        <begin position="119"/>
        <end position="138"/>
    </location>
</feature>
<comment type="caution">
    <text evidence="2">The sequence shown here is derived from an EMBL/GenBank/DDBJ whole genome shotgun (WGS) entry which is preliminary data.</text>
</comment>
<proteinExistence type="predicted"/>
<organism evidence="2 3">
    <name type="scientific">Acrocarpospora macrocephala</name>
    <dbReference type="NCBI Taxonomy" id="150177"/>
    <lineage>
        <taxon>Bacteria</taxon>
        <taxon>Bacillati</taxon>
        <taxon>Actinomycetota</taxon>
        <taxon>Actinomycetes</taxon>
        <taxon>Streptosporangiales</taxon>
        <taxon>Streptosporangiaceae</taxon>
        <taxon>Acrocarpospora</taxon>
    </lineage>
</organism>
<evidence type="ECO:0000313" key="2">
    <source>
        <dbReference type="EMBL" id="GES11214.1"/>
    </source>
</evidence>
<gene>
    <name evidence="2" type="ORF">Amac_048110</name>
</gene>
<dbReference type="AlphaFoldDB" id="A0A5M3WQP0"/>
<sequence length="312" mass="33705">MTQGTIARWAAVPRLAAVAFVAAPVWFGRFSASVFSSDSCVLGPGWRYDTGFWLSATMSIGSWLSLVLPVAVAILIVLDASGVRRTRGTAIFLVLGALVVALGRTALREACTPDYSVSWVLVISFALAIVALLIAGRLPLTITRPATREVICWSLGTAAAAWWTISYLFVPEYTGDPAMDPICYTACLDFWWRIQQFHYEAQVMGLHLGPLAVIATMTFLVSRRAVIAAWAGLMVLAALGTIAAIANPYRFCYPAAMSPQAWPLIAAAVLIRLPAHTTFLSRLTPSKNTRDLLAILAVAVILGWLVVAHFLP</sequence>
<feature type="transmembrane region" description="Helical" evidence="1">
    <location>
        <begin position="150"/>
        <end position="170"/>
    </location>
</feature>
<evidence type="ECO:0000256" key="1">
    <source>
        <dbReference type="SAM" id="Phobius"/>
    </source>
</evidence>
<name>A0A5M3WQP0_9ACTN</name>